<name>A0A9Q1MB89_9SOLA</name>
<accession>A0A9Q1MB89</accession>
<feature type="transmembrane region" description="Helical" evidence="1">
    <location>
        <begin position="73"/>
        <end position="93"/>
    </location>
</feature>
<keyword evidence="1" id="KW-0812">Transmembrane</keyword>
<proteinExistence type="predicted"/>
<keyword evidence="1" id="KW-1133">Transmembrane helix</keyword>
<keyword evidence="1" id="KW-0472">Membrane</keyword>
<reference evidence="3" key="1">
    <citation type="journal article" date="2023" name="Proc. Natl. Acad. Sci. U.S.A.">
        <title>Genomic and structural basis for evolution of tropane alkaloid biosynthesis.</title>
        <authorList>
            <person name="Wanga Y.-J."/>
            <person name="Taina T."/>
            <person name="Yua J.-Y."/>
            <person name="Lia J."/>
            <person name="Xua B."/>
            <person name="Chenc J."/>
            <person name="D'Auriad J.C."/>
            <person name="Huanga J.-P."/>
            <person name="Huanga S.-X."/>
        </authorList>
    </citation>
    <scope>NUCLEOTIDE SEQUENCE [LARGE SCALE GENOMIC DNA]</scope>
    <source>
        <strain evidence="3">cv. KIB-2019</strain>
    </source>
</reference>
<evidence type="ECO:0000313" key="2">
    <source>
        <dbReference type="EMBL" id="KAJ8553826.1"/>
    </source>
</evidence>
<dbReference type="AlphaFoldDB" id="A0A9Q1MB89"/>
<dbReference type="Proteomes" id="UP001152561">
    <property type="component" value="Unassembled WGS sequence"/>
</dbReference>
<feature type="transmembrane region" description="Helical" evidence="1">
    <location>
        <begin position="33"/>
        <end position="52"/>
    </location>
</feature>
<protein>
    <submittedName>
        <fullName evidence="2">Uncharacterized protein</fullName>
    </submittedName>
</protein>
<sequence>MFLAFTCPLFAHNICIQGLAPNFDDITLVKDDIFVGGGEMCFLYFQAIILNQQFLRARKRNLFPDVKLNGWCFGYRLWIITRLMAFPIIAVQLY</sequence>
<keyword evidence="3" id="KW-1185">Reference proteome</keyword>
<organism evidence="2 3">
    <name type="scientific">Anisodus acutangulus</name>
    <dbReference type="NCBI Taxonomy" id="402998"/>
    <lineage>
        <taxon>Eukaryota</taxon>
        <taxon>Viridiplantae</taxon>
        <taxon>Streptophyta</taxon>
        <taxon>Embryophyta</taxon>
        <taxon>Tracheophyta</taxon>
        <taxon>Spermatophyta</taxon>
        <taxon>Magnoliopsida</taxon>
        <taxon>eudicotyledons</taxon>
        <taxon>Gunneridae</taxon>
        <taxon>Pentapetalae</taxon>
        <taxon>asterids</taxon>
        <taxon>lamiids</taxon>
        <taxon>Solanales</taxon>
        <taxon>Solanaceae</taxon>
        <taxon>Solanoideae</taxon>
        <taxon>Hyoscyameae</taxon>
        <taxon>Anisodus</taxon>
    </lineage>
</organism>
<dbReference type="EMBL" id="JAJAGQ010000009">
    <property type="protein sequence ID" value="KAJ8553826.1"/>
    <property type="molecule type" value="Genomic_DNA"/>
</dbReference>
<evidence type="ECO:0000313" key="3">
    <source>
        <dbReference type="Proteomes" id="UP001152561"/>
    </source>
</evidence>
<comment type="caution">
    <text evidence="2">The sequence shown here is derived from an EMBL/GenBank/DDBJ whole genome shotgun (WGS) entry which is preliminary data.</text>
</comment>
<gene>
    <name evidence="2" type="ORF">K7X08_024504</name>
</gene>
<evidence type="ECO:0000256" key="1">
    <source>
        <dbReference type="SAM" id="Phobius"/>
    </source>
</evidence>